<evidence type="ECO:0000313" key="2">
    <source>
        <dbReference type="Proteomes" id="UP000233387"/>
    </source>
</evidence>
<gene>
    <name evidence="1" type="ORF">Rain11_1000</name>
</gene>
<comment type="caution">
    <text evidence="1">The sequence shown here is derived from an EMBL/GenBank/DDBJ whole genome shotgun (WGS) entry which is preliminary data.</text>
</comment>
<organism evidence="1 2">
    <name type="scientific">Raineya orbicola</name>
    <dbReference type="NCBI Taxonomy" id="2016530"/>
    <lineage>
        <taxon>Bacteria</taxon>
        <taxon>Pseudomonadati</taxon>
        <taxon>Bacteroidota</taxon>
        <taxon>Cytophagia</taxon>
        <taxon>Cytophagales</taxon>
        <taxon>Raineyaceae</taxon>
        <taxon>Raineya</taxon>
    </lineage>
</organism>
<name>A0A2N3IHY3_9BACT</name>
<dbReference type="RefSeq" id="WP_101358267.1">
    <property type="nucleotide sequence ID" value="NZ_NKXO01000013.1"/>
</dbReference>
<dbReference type="EMBL" id="NKXO01000013">
    <property type="protein sequence ID" value="PKQ69935.1"/>
    <property type="molecule type" value="Genomic_DNA"/>
</dbReference>
<evidence type="ECO:0000313" key="1">
    <source>
        <dbReference type="EMBL" id="PKQ69935.1"/>
    </source>
</evidence>
<dbReference type="OrthoDB" id="1448584at2"/>
<dbReference type="Proteomes" id="UP000233387">
    <property type="component" value="Unassembled WGS sequence"/>
</dbReference>
<accession>A0A2N3IHY3</accession>
<keyword evidence="2" id="KW-1185">Reference proteome</keyword>
<reference evidence="1 2" key="1">
    <citation type="submission" date="2017-06" db="EMBL/GenBank/DDBJ databases">
        <title>Raineya orbicola gen. nov., sp. nov. a slightly thermophilic bacterium of the phylum Bacteroidetes and the description of Raineyaceae fam. nov.</title>
        <authorList>
            <person name="Albuquerque L."/>
            <person name="Polonia A.R.M."/>
            <person name="Barroso C."/>
            <person name="Froufe H.J.C."/>
            <person name="Lage O."/>
            <person name="Lobo-Da-Cunha A."/>
            <person name="Egas C."/>
            <person name="Da Costa M.S."/>
        </authorList>
    </citation>
    <scope>NUCLEOTIDE SEQUENCE [LARGE SCALE GENOMIC DNA]</scope>
    <source>
        <strain evidence="1 2">SPSPC-11</strain>
    </source>
</reference>
<dbReference type="AlphaFoldDB" id="A0A2N3IHY3"/>
<proteinExistence type="predicted"/>
<protein>
    <submittedName>
        <fullName evidence="1">Uncharacterized protein</fullName>
    </submittedName>
</protein>
<sequence>MYRLLFLFVFSVIISLPIFAQKNTLLKEWQGVWKGNLEIWSTKTEKPQSIPMELHILPTDSAQKFVWKIIYNQEPRNYILYALNSEKGVFMLDEQNGIKMEMKLWKNLFVSTFEVENNLLVGTYRLQKREIWFEILFYPKNNAQKTGNLPEQKIPEVVFYPSQVLQRAVLRRK</sequence>